<proteinExistence type="predicted"/>
<organism evidence="3 4">
    <name type="scientific">Pleuronectes platessa</name>
    <name type="common">European plaice</name>
    <dbReference type="NCBI Taxonomy" id="8262"/>
    <lineage>
        <taxon>Eukaryota</taxon>
        <taxon>Metazoa</taxon>
        <taxon>Chordata</taxon>
        <taxon>Craniata</taxon>
        <taxon>Vertebrata</taxon>
        <taxon>Euteleostomi</taxon>
        <taxon>Actinopterygii</taxon>
        <taxon>Neopterygii</taxon>
        <taxon>Teleostei</taxon>
        <taxon>Neoteleostei</taxon>
        <taxon>Acanthomorphata</taxon>
        <taxon>Carangaria</taxon>
        <taxon>Pleuronectiformes</taxon>
        <taxon>Pleuronectoidei</taxon>
        <taxon>Pleuronectidae</taxon>
        <taxon>Pleuronectes</taxon>
    </lineage>
</organism>
<feature type="region of interest" description="Disordered" evidence="1">
    <location>
        <begin position="180"/>
        <end position="204"/>
    </location>
</feature>
<name>A0A9N7YU22_PLEPL</name>
<evidence type="ECO:0000256" key="2">
    <source>
        <dbReference type="SAM" id="Phobius"/>
    </source>
</evidence>
<feature type="compositionally biased region" description="Basic and acidic residues" evidence="1">
    <location>
        <begin position="188"/>
        <end position="204"/>
    </location>
</feature>
<dbReference type="Proteomes" id="UP001153269">
    <property type="component" value="Unassembled WGS sequence"/>
</dbReference>
<feature type="region of interest" description="Disordered" evidence="1">
    <location>
        <begin position="131"/>
        <end position="161"/>
    </location>
</feature>
<protein>
    <submittedName>
        <fullName evidence="3">Uncharacterized protein</fullName>
    </submittedName>
</protein>
<keyword evidence="2" id="KW-0812">Transmembrane</keyword>
<gene>
    <name evidence="3" type="ORF">PLEPLA_LOCUS32147</name>
</gene>
<feature type="compositionally biased region" description="Basic and acidic residues" evidence="1">
    <location>
        <begin position="131"/>
        <end position="153"/>
    </location>
</feature>
<keyword evidence="4" id="KW-1185">Reference proteome</keyword>
<feature type="transmembrane region" description="Helical" evidence="2">
    <location>
        <begin position="209"/>
        <end position="234"/>
    </location>
</feature>
<evidence type="ECO:0000313" key="3">
    <source>
        <dbReference type="EMBL" id="CAB1444431.1"/>
    </source>
</evidence>
<dbReference type="AlphaFoldDB" id="A0A9N7YU22"/>
<evidence type="ECO:0000256" key="1">
    <source>
        <dbReference type="SAM" id="MobiDB-lite"/>
    </source>
</evidence>
<dbReference type="EMBL" id="CADEAL010003358">
    <property type="protein sequence ID" value="CAB1444431.1"/>
    <property type="molecule type" value="Genomic_DNA"/>
</dbReference>
<accession>A0A9N7YU22</accession>
<keyword evidence="2" id="KW-1133">Transmembrane helix</keyword>
<feature type="region of interest" description="Disordered" evidence="1">
    <location>
        <begin position="58"/>
        <end position="83"/>
    </location>
</feature>
<keyword evidence="2" id="KW-0472">Membrane</keyword>
<feature type="compositionally biased region" description="Basic and acidic residues" evidence="1">
    <location>
        <begin position="61"/>
        <end position="75"/>
    </location>
</feature>
<evidence type="ECO:0000313" key="4">
    <source>
        <dbReference type="Proteomes" id="UP001153269"/>
    </source>
</evidence>
<sequence length="236" mass="25172">MACIEKLTTAPRAKPEAIAGFLKVSRGPGAPSSVKRACLSPVREAAEGVLVGRVGAMSDGMRGKKKEEKRERHDLPQPGNSIHAPRRFHLMQGVCESSQSLALAGSLSPKLFSQGPLNGGEDRIRQSLEKTRLHEIKHDGEEDGQGREGRGEETEGGGDGAVIHWGSSSCVSFSTSHAFPSLSSLGRKSPEASRPLGEDKEREPRSQRLFANIVMATIAANLDTGVALSGILMLDK</sequence>
<reference evidence="3" key="1">
    <citation type="submission" date="2020-03" db="EMBL/GenBank/DDBJ databases">
        <authorList>
            <person name="Weist P."/>
        </authorList>
    </citation>
    <scope>NUCLEOTIDE SEQUENCE</scope>
</reference>
<comment type="caution">
    <text evidence="3">The sequence shown here is derived from an EMBL/GenBank/DDBJ whole genome shotgun (WGS) entry which is preliminary data.</text>
</comment>